<evidence type="ECO:0000256" key="4">
    <source>
        <dbReference type="ARBA" id="ARBA00038188"/>
    </source>
</evidence>
<evidence type="ECO:0000256" key="3">
    <source>
        <dbReference type="ARBA" id="ARBA00022691"/>
    </source>
</evidence>
<evidence type="ECO:0000256" key="1">
    <source>
        <dbReference type="ARBA" id="ARBA00022603"/>
    </source>
</evidence>
<keyword evidence="3 5" id="KW-0949">S-adenosyl-L-methionine</keyword>
<evidence type="ECO:0000313" key="7">
    <source>
        <dbReference type="EMBL" id="MFH4976782.1"/>
    </source>
</evidence>
<dbReference type="PANTHER" id="PTHR44068">
    <property type="entry name" value="ZGC:194242"/>
    <property type="match status" value="1"/>
</dbReference>
<comment type="similarity">
    <text evidence="4 5">Belongs to the class I-like SAM-binding methyltransferase superfamily. Erg6/SMT family.</text>
</comment>
<organism evidence="7 8">
    <name type="scientific">Gnathostoma spinigerum</name>
    <dbReference type="NCBI Taxonomy" id="75299"/>
    <lineage>
        <taxon>Eukaryota</taxon>
        <taxon>Metazoa</taxon>
        <taxon>Ecdysozoa</taxon>
        <taxon>Nematoda</taxon>
        <taxon>Chromadorea</taxon>
        <taxon>Rhabditida</taxon>
        <taxon>Spirurina</taxon>
        <taxon>Gnathostomatomorpha</taxon>
        <taxon>Gnathostomatoidea</taxon>
        <taxon>Gnathostomatidae</taxon>
        <taxon>Gnathostoma</taxon>
    </lineage>
</organism>
<dbReference type="EMBL" id="JBGFUD010001807">
    <property type="protein sequence ID" value="MFH4976782.1"/>
    <property type="molecule type" value="Genomic_DNA"/>
</dbReference>
<accession>A0ABD6EBY9</accession>
<dbReference type="Pfam" id="PF08241">
    <property type="entry name" value="Methyltransf_11"/>
    <property type="match status" value="1"/>
</dbReference>
<dbReference type="InterPro" id="IPR030384">
    <property type="entry name" value="MeTrfase_SMT"/>
</dbReference>
<dbReference type="GO" id="GO:0032259">
    <property type="term" value="P:methylation"/>
    <property type="evidence" value="ECO:0007669"/>
    <property type="project" value="UniProtKB-KW"/>
</dbReference>
<dbReference type="SUPFAM" id="SSF53335">
    <property type="entry name" value="S-adenosyl-L-methionine-dependent methyltransferases"/>
    <property type="match status" value="1"/>
</dbReference>
<dbReference type="InterPro" id="IPR029063">
    <property type="entry name" value="SAM-dependent_MTases_sf"/>
</dbReference>
<dbReference type="InterPro" id="IPR013216">
    <property type="entry name" value="Methyltransf_11"/>
</dbReference>
<dbReference type="PANTHER" id="PTHR44068:SF1">
    <property type="entry name" value="HYPOTHETICAL LOC100005854"/>
    <property type="match status" value="1"/>
</dbReference>
<evidence type="ECO:0000313" key="8">
    <source>
        <dbReference type="Proteomes" id="UP001608902"/>
    </source>
</evidence>
<sequence>MSIGLTSNFFRLLIHFRRHDLVSFEAEHERLFKEAKRSRDHLAVTTHYYSVMSGVINEYFNGNFHFVPPSSDDERLDEALFSLNHRIGNCLNLKKGKKCVDIGCGIGGAMEDMADYGAEMIGITIAANDAKTGNERFERKGISNCRIIVADCHTIPLDNNTVNAVYAVYALKYFPDLKPVLREVNRILKPGGLFLVYDLLKTGKYDETSKHHRAILSGLEYACGMPPLHRRDEMLSNAEESGFEVASTLDLSKETGNPFYYCFSNSRLFMWLIRSSFVNFLISTSEAIGFLPKGFSRFNDIFLAGTVSKIVEGGQLGIISGSELLIFRKK</sequence>
<keyword evidence="1 5" id="KW-0489">Methyltransferase</keyword>
<dbReference type="Proteomes" id="UP001608902">
    <property type="component" value="Unassembled WGS sequence"/>
</dbReference>
<dbReference type="InterPro" id="IPR050447">
    <property type="entry name" value="Erg6_SMT_methyltransf"/>
</dbReference>
<reference evidence="7 8" key="1">
    <citation type="submission" date="2024-08" db="EMBL/GenBank/DDBJ databases">
        <title>Gnathostoma spinigerum genome.</title>
        <authorList>
            <person name="Gonzalez-Bertolin B."/>
            <person name="Monzon S."/>
            <person name="Zaballos A."/>
            <person name="Jimenez P."/>
            <person name="Dekumyoy P."/>
            <person name="Varona S."/>
            <person name="Cuesta I."/>
            <person name="Sumanam S."/>
            <person name="Adisakwattana P."/>
            <person name="Gasser R.B."/>
            <person name="Hernandez-Gonzalez A."/>
            <person name="Young N.D."/>
            <person name="Perteguer M.J."/>
        </authorList>
    </citation>
    <scope>NUCLEOTIDE SEQUENCE [LARGE SCALE GENOMIC DNA]</scope>
    <source>
        <strain evidence="7">AL3</strain>
        <tissue evidence="7">Liver</tissue>
    </source>
</reference>
<dbReference type="GO" id="GO:0008168">
    <property type="term" value="F:methyltransferase activity"/>
    <property type="evidence" value="ECO:0007669"/>
    <property type="project" value="UniProtKB-KW"/>
</dbReference>
<comment type="caution">
    <text evidence="7">The sequence shown here is derived from an EMBL/GenBank/DDBJ whole genome shotgun (WGS) entry which is preliminary data.</text>
</comment>
<dbReference type="CDD" id="cd02440">
    <property type="entry name" value="AdoMet_MTases"/>
    <property type="match status" value="1"/>
</dbReference>
<evidence type="ECO:0000256" key="2">
    <source>
        <dbReference type="ARBA" id="ARBA00022679"/>
    </source>
</evidence>
<keyword evidence="8" id="KW-1185">Reference proteome</keyword>
<evidence type="ECO:0000256" key="5">
    <source>
        <dbReference type="PROSITE-ProRule" id="PRU01022"/>
    </source>
</evidence>
<evidence type="ECO:0000259" key="6">
    <source>
        <dbReference type="PROSITE" id="PS51685"/>
    </source>
</evidence>
<proteinExistence type="inferred from homology"/>
<name>A0ABD6EBY9_9BILA</name>
<gene>
    <name evidence="7" type="ORF">AB6A40_003491</name>
</gene>
<feature type="domain" description="SAM-dependent methyltransferase Erg6/SMT-type" evidence="6">
    <location>
        <begin position="48"/>
        <end position="330"/>
    </location>
</feature>
<dbReference type="PROSITE" id="PS51685">
    <property type="entry name" value="SAM_MT_ERG6_SMT"/>
    <property type="match status" value="1"/>
</dbReference>
<dbReference type="Gene3D" id="3.40.50.150">
    <property type="entry name" value="Vaccinia Virus protein VP39"/>
    <property type="match status" value="1"/>
</dbReference>
<protein>
    <recommendedName>
        <fullName evidence="6">SAM-dependent methyltransferase Erg6/SMT-type domain-containing protein</fullName>
    </recommendedName>
</protein>
<dbReference type="AlphaFoldDB" id="A0ABD6EBY9"/>
<keyword evidence="2 5" id="KW-0808">Transferase</keyword>